<dbReference type="OrthoDB" id="365042at2759"/>
<feature type="region of interest" description="Disordered" evidence="1">
    <location>
        <begin position="1"/>
        <end position="39"/>
    </location>
</feature>
<feature type="compositionally biased region" description="Acidic residues" evidence="1">
    <location>
        <begin position="250"/>
        <end position="271"/>
    </location>
</feature>
<reference evidence="3" key="2">
    <citation type="submission" date="2013-10" db="EMBL/GenBank/DDBJ databases">
        <authorList>
            <person name="Aslett M."/>
        </authorList>
    </citation>
    <scope>NUCLEOTIDE SEQUENCE [LARGE SCALE GENOMIC DNA]</scope>
    <source>
        <strain evidence="3">Houghton</strain>
    </source>
</reference>
<evidence type="ECO:0008006" key="5">
    <source>
        <dbReference type="Google" id="ProtNLM"/>
    </source>
</evidence>
<dbReference type="RefSeq" id="XP_013228594.1">
    <property type="nucleotide sequence ID" value="XM_013373140.1"/>
</dbReference>
<feature type="region of interest" description="Disordered" evidence="1">
    <location>
        <begin position="233"/>
        <end position="271"/>
    </location>
</feature>
<dbReference type="GeneID" id="25255185"/>
<dbReference type="VEuPathDB" id="ToxoDB:ETH2_0952500"/>
<dbReference type="VEuPathDB" id="ToxoDB:ETH_00030530"/>
<reference evidence="3" key="1">
    <citation type="submission" date="2013-10" db="EMBL/GenBank/DDBJ databases">
        <title>Genomic analysis of the causative agents of coccidiosis in chickens.</title>
        <authorList>
            <person name="Reid A.J."/>
            <person name="Blake D."/>
            <person name="Billington K."/>
            <person name="Browne H."/>
            <person name="Dunn M."/>
            <person name="Hung S."/>
            <person name="Kawahara F."/>
            <person name="Miranda-Saavedra D."/>
            <person name="Mourier T."/>
            <person name="Nagra H."/>
            <person name="Otto T.D."/>
            <person name="Rawlings N."/>
            <person name="Sanchez A."/>
            <person name="Sanders M."/>
            <person name="Subramaniam C."/>
            <person name="Tay Y."/>
            <person name="Dear P."/>
            <person name="Doerig C."/>
            <person name="Gruber A."/>
            <person name="Parkinson J."/>
            <person name="Shirley M."/>
            <person name="Wan K.L."/>
            <person name="Berriman M."/>
            <person name="Tomley F."/>
            <person name="Pain A."/>
        </authorList>
    </citation>
    <scope>NUCLEOTIDE SEQUENCE [LARGE SCALE GENOMIC DNA]</scope>
    <source>
        <strain evidence="3">Houghton</strain>
    </source>
</reference>
<gene>
    <name evidence="3" type="ORF">ETH_00030530</name>
</gene>
<evidence type="ECO:0000256" key="2">
    <source>
        <dbReference type="SAM" id="Phobius"/>
    </source>
</evidence>
<keyword evidence="2" id="KW-0812">Transmembrane</keyword>
<proteinExistence type="predicted"/>
<dbReference type="Proteomes" id="UP000030747">
    <property type="component" value="Unassembled WGS sequence"/>
</dbReference>
<sequence>MKHFETQMPSSAADPLSGAEARSTSACSPEATPTGPVVCPSTASAAATAAGGKRSSKGSEASVRSRCSFCINFFFHATLALVAAVGGVLYCLPPSHWLHVEVSQALSALASSPESPSRLNLSEGLRAAAEHLEGTELAFVSPHLLALAAWGYLDAAAIGALSLLTLLLGTALIRGMLNYKRDREIEVNPPPIRYCQNQMTLEEYNKKDATYAAVQELMASPEFQALKAQRASQGSEAWNWQRRVGSEAVSDPEEEEEGDATETDGDTDTAQ</sequence>
<evidence type="ECO:0000313" key="4">
    <source>
        <dbReference type="Proteomes" id="UP000030747"/>
    </source>
</evidence>
<keyword evidence="4" id="KW-1185">Reference proteome</keyword>
<accession>U6KLP7</accession>
<keyword evidence="2" id="KW-0472">Membrane</keyword>
<organism evidence="3 4">
    <name type="scientific">Eimeria tenella</name>
    <name type="common">Coccidian parasite</name>
    <dbReference type="NCBI Taxonomy" id="5802"/>
    <lineage>
        <taxon>Eukaryota</taxon>
        <taxon>Sar</taxon>
        <taxon>Alveolata</taxon>
        <taxon>Apicomplexa</taxon>
        <taxon>Conoidasida</taxon>
        <taxon>Coccidia</taxon>
        <taxon>Eucoccidiorida</taxon>
        <taxon>Eimeriorina</taxon>
        <taxon>Eimeriidae</taxon>
        <taxon>Eimeria</taxon>
    </lineage>
</organism>
<feature type="transmembrane region" description="Helical" evidence="2">
    <location>
        <begin position="69"/>
        <end position="90"/>
    </location>
</feature>
<name>U6KLP7_EIMTE</name>
<feature type="transmembrane region" description="Helical" evidence="2">
    <location>
        <begin position="149"/>
        <end position="173"/>
    </location>
</feature>
<evidence type="ECO:0000313" key="3">
    <source>
        <dbReference type="EMBL" id="CDJ37756.1"/>
    </source>
</evidence>
<dbReference type="AlphaFoldDB" id="U6KLP7"/>
<keyword evidence="2" id="KW-1133">Transmembrane helix</keyword>
<dbReference type="EMBL" id="HG673775">
    <property type="protein sequence ID" value="CDJ37756.1"/>
    <property type="molecule type" value="Genomic_DNA"/>
</dbReference>
<evidence type="ECO:0000256" key="1">
    <source>
        <dbReference type="SAM" id="MobiDB-lite"/>
    </source>
</evidence>
<protein>
    <recommendedName>
        <fullName evidence="5">Transmembrane protein</fullName>
    </recommendedName>
</protein>